<sequence>MFQSDFTSIYRLAYRRSLSDDRRLIERWLSLHFGGAASDSSDAKAELADADISSQRLDYLRRSLLDIRLESGAFLVDHRCQLMVWNQTLDDLFPEVEFANQAPVPEQVPNEIRRVLLLGCELVTLGATEIEYSFRAEDERGRICFWDVAGIRVEMENTSDVVAAMLLRPVAYQKESALNDRPSLSESLLVFQQLDAIDRQICEAIATGETTGEIATMVGLTRRSVEVRRAKILERLEFTRPVEIVRLLVRLEENDLL</sequence>
<keyword evidence="3" id="KW-1185">Reference proteome</keyword>
<evidence type="ECO:0000259" key="1">
    <source>
        <dbReference type="SMART" id="SM00421"/>
    </source>
</evidence>
<dbReference type="SUPFAM" id="SSF46894">
    <property type="entry name" value="C-terminal effector domain of the bipartite response regulators"/>
    <property type="match status" value="1"/>
</dbReference>
<dbReference type="Proteomes" id="UP001430306">
    <property type="component" value="Unassembled WGS sequence"/>
</dbReference>
<evidence type="ECO:0000313" key="3">
    <source>
        <dbReference type="Proteomes" id="UP001430306"/>
    </source>
</evidence>
<feature type="domain" description="HTH luxR-type" evidence="1">
    <location>
        <begin position="191"/>
        <end position="248"/>
    </location>
</feature>
<reference evidence="2" key="1">
    <citation type="submission" date="2021-11" db="EMBL/GenBank/DDBJ databases">
        <title>Genome sequence.</title>
        <authorList>
            <person name="Sun Q."/>
        </authorList>
    </citation>
    <scope>NUCLEOTIDE SEQUENCE</scope>
    <source>
        <strain evidence="2">JC740</strain>
    </source>
</reference>
<comment type="caution">
    <text evidence="2">The sequence shown here is derived from an EMBL/GenBank/DDBJ whole genome shotgun (WGS) entry which is preliminary data.</text>
</comment>
<proteinExistence type="predicted"/>
<accession>A0ABS8NIW8</accession>
<dbReference type="Gene3D" id="1.10.10.10">
    <property type="entry name" value="Winged helix-like DNA-binding domain superfamily/Winged helix DNA-binding domain"/>
    <property type="match status" value="1"/>
</dbReference>
<dbReference type="InterPro" id="IPR036388">
    <property type="entry name" value="WH-like_DNA-bd_sf"/>
</dbReference>
<dbReference type="InterPro" id="IPR016032">
    <property type="entry name" value="Sig_transdc_resp-reg_C-effctor"/>
</dbReference>
<dbReference type="EMBL" id="JAJKFW010000024">
    <property type="protein sequence ID" value="MCC9643476.1"/>
    <property type="molecule type" value="Genomic_DNA"/>
</dbReference>
<gene>
    <name evidence="2" type="ORF">LOC71_14420</name>
</gene>
<dbReference type="RefSeq" id="WP_230274423.1">
    <property type="nucleotide sequence ID" value="NZ_JAJKFW010000024.1"/>
</dbReference>
<dbReference type="InterPro" id="IPR000792">
    <property type="entry name" value="Tscrpt_reg_LuxR_C"/>
</dbReference>
<organism evidence="2 3">
    <name type="scientific">Rhodopirellula halodulae</name>
    <dbReference type="NCBI Taxonomy" id="2894198"/>
    <lineage>
        <taxon>Bacteria</taxon>
        <taxon>Pseudomonadati</taxon>
        <taxon>Planctomycetota</taxon>
        <taxon>Planctomycetia</taxon>
        <taxon>Pirellulales</taxon>
        <taxon>Pirellulaceae</taxon>
        <taxon>Rhodopirellula</taxon>
    </lineage>
</organism>
<dbReference type="SMART" id="SM00421">
    <property type="entry name" value="HTH_LUXR"/>
    <property type="match status" value="1"/>
</dbReference>
<evidence type="ECO:0000313" key="2">
    <source>
        <dbReference type="EMBL" id="MCC9643476.1"/>
    </source>
</evidence>
<protein>
    <submittedName>
        <fullName evidence="2">LuxR C-terminal-related transcriptional regulator</fullName>
    </submittedName>
</protein>
<name>A0ABS8NIW8_9BACT</name>